<evidence type="ECO:0000256" key="5">
    <source>
        <dbReference type="ARBA" id="ARBA00012483"/>
    </source>
</evidence>
<evidence type="ECO:0000256" key="4">
    <source>
        <dbReference type="ARBA" id="ARBA00008854"/>
    </source>
</evidence>
<dbReference type="Pfam" id="PF04011">
    <property type="entry name" value="LemA"/>
    <property type="match status" value="1"/>
</dbReference>
<dbReference type="AlphaFoldDB" id="A0A4Y6Q0W3"/>
<dbReference type="PANTHER" id="PTHR34478">
    <property type="entry name" value="PROTEIN LEMA"/>
    <property type="match status" value="1"/>
</dbReference>
<evidence type="ECO:0000259" key="15">
    <source>
        <dbReference type="Pfam" id="PF12483"/>
    </source>
</evidence>
<keyword evidence="17" id="KW-1185">Reference proteome</keyword>
<comment type="similarity">
    <text evidence="4">Belongs to the LemA family.</text>
</comment>
<evidence type="ECO:0000256" key="9">
    <source>
        <dbReference type="ARBA" id="ARBA00022771"/>
    </source>
</evidence>
<feature type="transmembrane region" description="Helical" evidence="14">
    <location>
        <begin position="590"/>
        <end position="612"/>
    </location>
</feature>
<evidence type="ECO:0000256" key="12">
    <source>
        <dbReference type="ARBA" id="ARBA00022989"/>
    </source>
</evidence>
<dbReference type="RefSeq" id="WP_141200089.1">
    <property type="nucleotide sequence ID" value="NZ_CP041186.1"/>
</dbReference>
<keyword evidence="8" id="KW-0479">Metal-binding</keyword>
<reference evidence="16 17" key="1">
    <citation type="submission" date="2019-06" db="EMBL/GenBank/DDBJ databases">
        <title>Persicimonas caeni gen. nov., sp. nov., a predatory bacterium isolated from solar saltern.</title>
        <authorList>
            <person name="Wang S."/>
        </authorList>
    </citation>
    <scope>NUCLEOTIDE SEQUENCE [LARGE SCALE GENOMIC DNA]</scope>
    <source>
        <strain evidence="16 17">YN101</strain>
    </source>
</reference>
<accession>A0A5B8YEZ5</accession>
<dbReference type="Gene3D" id="1.20.1440.20">
    <property type="entry name" value="LemA-like domain"/>
    <property type="match status" value="1"/>
</dbReference>
<dbReference type="Proteomes" id="UP000315995">
    <property type="component" value="Chromosome"/>
</dbReference>
<feature type="transmembrane region" description="Helical" evidence="14">
    <location>
        <begin position="230"/>
        <end position="249"/>
    </location>
</feature>
<dbReference type="Pfam" id="PF12483">
    <property type="entry name" value="GIDE"/>
    <property type="match status" value="1"/>
</dbReference>
<accession>A0A4Y6Q0W3</accession>
<evidence type="ECO:0000256" key="6">
    <source>
        <dbReference type="ARBA" id="ARBA00022679"/>
    </source>
</evidence>
<feature type="domain" description="E3 Ubiquitin ligase MUL1-like" evidence="15">
    <location>
        <begin position="91"/>
        <end position="209"/>
    </location>
</feature>
<feature type="transmembrane region" description="Helical" evidence="14">
    <location>
        <begin position="562"/>
        <end position="584"/>
    </location>
</feature>
<keyword evidence="9" id="KW-0863">Zinc-finger</keyword>
<dbReference type="GO" id="GO:0016020">
    <property type="term" value="C:membrane"/>
    <property type="evidence" value="ECO:0007669"/>
    <property type="project" value="UniProtKB-SubCell"/>
</dbReference>
<dbReference type="OrthoDB" id="5478917at2"/>
<evidence type="ECO:0000256" key="14">
    <source>
        <dbReference type="SAM" id="Phobius"/>
    </source>
</evidence>
<comment type="catalytic activity">
    <reaction evidence="1">
        <text>S-ubiquitinyl-[E2 ubiquitin-conjugating enzyme]-L-cysteine + [acceptor protein]-L-lysine = [E2 ubiquitin-conjugating enzyme]-L-cysteine + N(6)-ubiquitinyl-[acceptor protein]-L-lysine.</text>
        <dbReference type="EC" id="2.3.2.27"/>
    </reaction>
</comment>
<sequence length="777" mass="86191">MDGKSLLSDGLQRVLFLVIALVLTGVGLWASSWSFSKIHHMRQLERVPPTPVSAVISGEVNLSGQVRPAGELLESPDTRTRAVYYRYVVEEERTDSDGDSYWATVKDVSRSVDFLLKDQSGEVLIQPGGPVEMDVRQDSQRVAGDMRYTEYLLEPGSKVFVFGYATREAAGYSVRFDAEGSFVPIVSENSEKGERQEMALWSALGLLGGLAGLSFAMVFLLGVFRVHHSAVYLLSVASVMVIVLLFQGVSMMKADVEDANTRAQRLLEEGKGVIERTLAENDIAWSGKWADLGSFADAKYRPLGPKERARLARVRLALAQSVERTNENLDRFPESLLGPLWGVSHLEALPLSEGDQQKLAALEEGHEPTRVGLIPALIGLALGALGSLFATWQGIKKVSTKRTIENVPTSPIEGVAYGLAEIKGTAELANGEPTLRAPISNRECVYYRHIIKRKDSDDDGWTTVKDEERSVSFFCRDATGRMYVDRVGARFIPEEVRTSRSGNRKHIEYRISPGEDLYVLGSAEIDPQTHDRLQIADGHGELPFIVSSYPEKTVMYKEARSAFYLLNVGLLATILAALGLTGTLGSFGPMLYTSAAGFACAYLFVTLFFLYYNDLIFLRERVHRNWSNIDVALKKRFDLITALTNTVKGYLAHESELQEALAQARATREGIKEASPDDGALAAEQHVRSQVLATIEAYPELKGQEMVDRLMTSLTDVENEIALMRDGYNDAVERFNTRQQKFPEVVIAKMFGFKRASHFRTFGTEREAPQMANKLAN</sequence>
<keyword evidence="10" id="KW-0833">Ubl conjugation pathway</keyword>
<keyword evidence="12 14" id="KW-1133">Transmembrane helix</keyword>
<keyword evidence="13 14" id="KW-0472">Membrane</keyword>
<dbReference type="SUPFAM" id="SSF140478">
    <property type="entry name" value="LemA-like"/>
    <property type="match status" value="1"/>
</dbReference>
<organism evidence="16 17">
    <name type="scientific">Persicimonas caeni</name>
    <dbReference type="NCBI Taxonomy" id="2292766"/>
    <lineage>
        <taxon>Bacteria</taxon>
        <taxon>Deltaproteobacteria</taxon>
        <taxon>Bradymonadales</taxon>
        <taxon>Bradymonadaceae</taxon>
        <taxon>Persicimonas</taxon>
    </lineage>
</organism>
<feature type="transmembrane region" description="Helical" evidence="14">
    <location>
        <begin position="199"/>
        <end position="224"/>
    </location>
</feature>
<dbReference type="InterPro" id="IPR007156">
    <property type="entry name" value="MamQ_LemA"/>
</dbReference>
<evidence type="ECO:0000256" key="2">
    <source>
        <dbReference type="ARBA" id="ARBA00004141"/>
    </source>
</evidence>
<proteinExistence type="inferred from homology"/>
<dbReference type="InterPro" id="IPR022170">
    <property type="entry name" value="MUL1-like"/>
</dbReference>
<keyword evidence="7 14" id="KW-0812">Transmembrane</keyword>
<dbReference type="EMBL" id="CP041186">
    <property type="protein sequence ID" value="QDG53635.1"/>
    <property type="molecule type" value="Genomic_DNA"/>
</dbReference>
<evidence type="ECO:0000256" key="10">
    <source>
        <dbReference type="ARBA" id="ARBA00022786"/>
    </source>
</evidence>
<dbReference type="EC" id="2.3.2.27" evidence="5"/>
<evidence type="ECO:0000256" key="7">
    <source>
        <dbReference type="ARBA" id="ARBA00022692"/>
    </source>
</evidence>
<dbReference type="InterPro" id="IPR023353">
    <property type="entry name" value="LemA-like_dom_sf"/>
</dbReference>
<evidence type="ECO:0000313" key="16">
    <source>
        <dbReference type="EMBL" id="QDG53635.1"/>
    </source>
</evidence>
<comment type="subcellular location">
    <subcellularLocation>
        <location evidence="2">Membrane</location>
        <topology evidence="2">Multi-pass membrane protein</topology>
    </subcellularLocation>
    <subcellularLocation>
        <location evidence="3">Membrane</location>
        <topology evidence="3">Single-pass membrane protein</topology>
    </subcellularLocation>
</comment>
<dbReference type="GO" id="GO:0061630">
    <property type="term" value="F:ubiquitin protein ligase activity"/>
    <property type="evidence" value="ECO:0007669"/>
    <property type="project" value="UniProtKB-EC"/>
</dbReference>
<dbReference type="PANTHER" id="PTHR34478:SF1">
    <property type="entry name" value="PROTEIN LEMA"/>
    <property type="match status" value="1"/>
</dbReference>
<evidence type="ECO:0000256" key="8">
    <source>
        <dbReference type="ARBA" id="ARBA00022723"/>
    </source>
</evidence>
<dbReference type="GO" id="GO:0016567">
    <property type="term" value="P:protein ubiquitination"/>
    <property type="evidence" value="ECO:0007669"/>
    <property type="project" value="InterPro"/>
</dbReference>
<keyword evidence="11" id="KW-0862">Zinc</keyword>
<name>A0A4Y6Q0W3_PERCE</name>
<evidence type="ECO:0000256" key="1">
    <source>
        <dbReference type="ARBA" id="ARBA00000900"/>
    </source>
</evidence>
<evidence type="ECO:0000256" key="3">
    <source>
        <dbReference type="ARBA" id="ARBA00004167"/>
    </source>
</evidence>
<feature type="transmembrane region" description="Helical" evidence="14">
    <location>
        <begin position="14"/>
        <end position="36"/>
    </location>
</feature>
<keyword evidence="6" id="KW-0808">Transferase</keyword>
<protein>
    <recommendedName>
        <fullName evidence="5">RING-type E3 ubiquitin transferase</fullName>
        <ecNumber evidence="5">2.3.2.27</ecNumber>
    </recommendedName>
</protein>
<dbReference type="GO" id="GO:0008270">
    <property type="term" value="F:zinc ion binding"/>
    <property type="evidence" value="ECO:0007669"/>
    <property type="project" value="UniProtKB-KW"/>
</dbReference>
<evidence type="ECO:0000256" key="11">
    <source>
        <dbReference type="ARBA" id="ARBA00022833"/>
    </source>
</evidence>
<evidence type="ECO:0000313" key="17">
    <source>
        <dbReference type="Proteomes" id="UP000315995"/>
    </source>
</evidence>
<gene>
    <name evidence="16" type="ORF">FIV42_23680</name>
</gene>
<evidence type="ECO:0000256" key="13">
    <source>
        <dbReference type="ARBA" id="ARBA00023136"/>
    </source>
</evidence>